<keyword evidence="13" id="KW-1185">Reference proteome</keyword>
<dbReference type="GO" id="GO:0005737">
    <property type="term" value="C:cytoplasm"/>
    <property type="evidence" value="ECO:0007669"/>
    <property type="project" value="UniProtKB-SubCell"/>
</dbReference>
<name>A0A1H6Q654_9GAMM</name>
<evidence type="ECO:0000256" key="3">
    <source>
        <dbReference type="ARBA" id="ARBA00006577"/>
    </source>
</evidence>
<evidence type="ECO:0000256" key="5">
    <source>
        <dbReference type="ARBA" id="ARBA00023110"/>
    </source>
</evidence>
<dbReference type="GO" id="GO:0003755">
    <property type="term" value="F:peptidyl-prolyl cis-trans isomerase activity"/>
    <property type="evidence" value="ECO:0007669"/>
    <property type="project" value="UniProtKB-UniRule"/>
</dbReference>
<evidence type="ECO:0000256" key="8">
    <source>
        <dbReference type="ARBA" id="ARBA00037071"/>
    </source>
</evidence>
<dbReference type="InterPro" id="IPR046357">
    <property type="entry name" value="PPIase_dom_sf"/>
</dbReference>
<evidence type="ECO:0000256" key="4">
    <source>
        <dbReference type="ARBA" id="ARBA00022490"/>
    </source>
</evidence>
<evidence type="ECO:0000256" key="9">
    <source>
        <dbReference type="PROSITE-ProRule" id="PRU00277"/>
    </source>
</evidence>
<dbReference type="PANTHER" id="PTHR47861">
    <property type="entry name" value="FKBP-TYPE PEPTIDYL-PROLYL CIS-TRANS ISOMERASE SLYD"/>
    <property type="match status" value="1"/>
</dbReference>
<sequence>MQISANSVVGIHYTLTDNAGTVLDSSRDRGEPLYYLHGHNNIIPGLENALLGKEAGEALQVTVEPAQAYGERNDALVQEVDKAAFQGVDDIQPGMQFQTQGPGGAMIVTVTDVAAEKVTIDANHPLAGTTLNFDVAIEMVRESTQEEVAHGHPHEGELANH</sequence>
<dbReference type="RefSeq" id="WP_093308106.1">
    <property type="nucleotide sequence ID" value="NZ_FNYH01000001.1"/>
</dbReference>
<reference evidence="13" key="1">
    <citation type="submission" date="2016-10" db="EMBL/GenBank/DDBJ databases">
        <authorList>
            <person name="Varghese N."/>
            <person name="Submissions S."/>
        </authorList>
    </citation>
    <scope>NUCLEOTIDE SEQUENCE [LARGE SCALE GENOMIC DNA]</scope>
    <source>
        <strain evidence="13">DSM 7165</strain>
    </source>
</reference>
<evidence type="ECO:0000256" key="7">
    <source>
        <dbReference type="ARBA" id="ARBA00023235"/>
    </source>
</evidence>
<comment type="catalytic activity">
    <reaction evidence="1 9 10">
        <text>[protein]-peptidylproline (omega=180) = [protein]-peptidylproline (omega=0)</text>
        <dbReference type="Rhea" id="RHEA:16237"/>
        <dbReference type="Rhea" id="RHEA-COMP:10747"/>
        <dbReference type="Rhea" id="RHEA-COMP:10748"/>
        <dbReference type="ChEBI" id="CHEBI:83833"/>
        <dbReference type="ChEBI" id="CHEBI:83834"/>
        <dbReference type="EC" id="5.2.1.8"/>
    </reaction>
</comment>
<dbReference type="AlphaFoldDB" id="A0A1H6Q654"/>
<evidence type="ECO:0000256" key="10">
    <source>
        <dbReference type="RuleBase" id="RU003915"/>
    </source>
</evidence>
<dbReference type="Pfam" id="PF00254">
    <property type="entry name" value="FKBP_C"/>
    <property type="match status" value="1"/>
</dbReference>
<dbReference type="Proteomes" id="UP000242999">
    <property type="component" value="Unassembled WGS sequence"/>
</dbReference>
<keyword evidence="7 9" id="KW-0413">Isomerase</keyword>
<evidence type="ECO:0000313" key="13">
    <source>
        <dbReference type="Proteomes" id="UP000242999"/>
    </source>
</evidence>
<dbReference type="PANTHER" id="PTHR47861:SF3">
    <property type="entry name" value="FKBP-TYPE PEPTIDYL-PROLYL CIS-TRANS ISOMERASE SLYD"/>
    <property type="match status" value="1"/>
</dbReference>
<accession>A0A1H6Q654</accession>
<evidence type="ECO:0000256" key="2">
    <source>
        <dbReference type="ARBA" id="ARBA00004496"/>
    </source>
</evidence>
<dbReference type="EC" id="5.2.1.8" evidence="10"/>
<dbReference type="SUPFAM" id="SSF54534">
    <property type="entry name" value="FKBP-like"/>
    <property type="match status" value="1"/>
</dbReference>
<dbReference type="OrthoDB" id="9808891at2"/>
<keyword evidence="4" id="KW-0963">Cytoplasm</keyword>
<dbReference type="EMBL" id="FNYH01000001">
    <property type="protein sequence ID" value="SEI39301.1"/>
    <property type="molecule type" value="Genomic_DNA"/>
</dbReference>
<evidence type="ECO:0000259" key="11">
    <source>
        <dbReference type="PROSITE" id="PS50059"/>
    </source>
</evidence>
<dbReference type="GO" id="GO:0042026">
    <property type="term" value="P:protein refolding"/>
    <property type="evidence" value="ECO:0007669"/>
    <property type="project" value="UniProtKB-ARBA"/>
</dbReference>
<evidence type="ECO:0000256" key="1">
    <source>
        <dbReference type="ARBA" id="ARBA00000971"/>
    </source>
</evidence>
<evidence type="ECO:0000313" key="12">
    <source>
        <dbReference type="EMBL" id="SEI39301.1"/>
    </source>
</evidence>
<protein>
    <recommendedName>
        <fullName evidence="10">Peptidyl-prolyl cis-trans isomerase</fullName>
        <ecNumber evidence="10">5.2.1.8</ecNumber>
    </recommendedName>
</protein>
<evidence type="ECO:0000256" key="6">
    <source>
        <dbReference type="ARBA" id="ARBA00023186"/>
    </source>
</evidence>
<keyword evidence="6" id="KW-0143">Chaperone</keyword>
<dbReference type="STRING" id="64971.SAMN05421831_101229"/>
<comment type="function">
    <text evidence="8">Also involved in hydrogenase metallocenter assembly, probably by participating in the nickel insertion step. This function in hydrogenase biosynthesis requires chaperone activity and the presence of the metal-binding domain, but not PPIase activity.</text>
</comment>
<keyword evidence="5 9" id="KW-0697">Rotamase</keyword>
<gene>
    <name evidence="12" type="ORF">SAMN05421831_101229</name>
</gene>
<comment type="subcellular location">
    <subcellularLocation>
        <location evidence="2">Cytoplasm</location>
    </subcellularLocation>
</comment>
<comment type="similarity">
    <text evidence="3 10">Belongs to the FKBP-type PPIase family.</text>
</comment>
<dbReference type="PROSITE" id="PS50059">
    <property type="entry name" value="FKBP_PPIASE"/>
    <property type="match status" value="1"/>
</dbReference>
<feature type="domain" description="PPIase FKBP-type" evidence="11">
    <location>
        <begin position="6"/>
        <end position="73"/>
    </location>
</feature>
<dbReference type="InterPro" id="IPR001179">
    <property type="entry name" value="PPIase_FKBP_dom"/>
</dbReference>
<organism evidence="12 13">
    <name type="scientific">Allopseudospirillum japonicum</name>
    <dbReference type="NCBI Taxonomy" id="64971"/>
    <lineage>
        <taxon>Bacteria</taxon>
        <taxon>Pseudomonadati</taxon>
        <taxon>Pseudomonadota</taxon>
        <taxon>Gammaproteobacteria</taxon>
        <taxon>Oceanospirillales</taxon>
        <taxon>Oceanospirillaceae</taxon>
        <taxon>Allopseudospirillum</taxon>
    </lineage>
</organism>
<dbReference type="Gene3D" id="3.10.50.40">
    <property type="match status" value="1"/>
</dbReference>
<proteinExistence type="inferred from homology"/>